<evidence type="ECO:0000313" key="3">
    <source>
        <dbReference type="WBParaSite" id="maker-uti_cns_0012993-snap-gene-0.3-mRNA-1"/>
    </source>
</evidence>
<dbReference type="Proteomes" id="UP000095280">
    <property type="component" value="Unplaced"/>
</dbReference>
<name>A0A1I8IJL8_9PLAT</name>
<protein>
    <submittedName>
        <fullName evidence="3">Charged multivesicular body protein 2a</fullName>
    </submittedName>
</protein>
<dbReference type="Gene3D" id="6.10.140.1230">
    <property type="match status" value="1"/>
</dbReference>
<dbReference type="GO" id="GO:0007034">
    <property type="term" value="P:vacuolar transport"/>
    <property type="evidence" value="ECO:0007669"/>
    <property type="project" value="InterPro"/>
</dbReference>
<reference evidence="3" key="1">
    <citation type="submission" date="2016-11" db="UniProtKB">
        <authorList>
            <consortium name="WormBaseParasite"/>
        </authorList>
    </citation>
    <scope>IDENTIFICATION</scope>
</reference>
<dbReference type="Pfam" id="PF03357">
    <property type="entry name" value="Snf7"/>
    <property type="match status" value="1"/>
</dbReference>
<accession>A0A1I8IJL8</accession>
<proteinExistence type="inferred from homology"/>
<evidence type="ECO:0000256" key="1">
    <source>
        <dbReference type="ARBA" id="ARBA00006190"/>
    </source>
</evidence>
<dbReference type="AlphaFoldDB" id="A0A1I8IJL8"/>
<evidence type="ECO:0000313" key="2">
    <source>
        <dbReference type="Proteomes" id="UP000095280"/>
    </source>
</evidence>
<comment type="similarity">
    <text evidence="1">Belongs to the SNF7 family.</text>
</comment>
<dbReference type="InterPro" id="IPR005024">
    <property type="entry name" value="Snf7_fam"/>
</dbReference>
<dbReference type="PANTHER" id="PTHR10476">
    <property type="entry name" value="CHARGED MULTIVESICULAR BODY PROTEIN"/>
    <property type="match status" value="1"/>
</dbReference>
<dbReference type="WBParaSite" id="maker-uti_cns_0012993-snap-gene-0.3-mRNA-1">
    <property type="protein sequence ID" value="maker-uti_cns_0012993-snap-gene-0.3-mRNA-1"/>
    <property type="gene ID" value="maker-uti_cns_0012993-snap-gene-0.3"/>
</dbReference>
<organism evidence="2 3">
    <name type="scientific">Macrostomum lignano</name>
    <dbReference type="NCBI Taxonomy" id="282301"/>
    <lineage>
        <taxon>Eukaryota</taxon>
        <taxon>Metazoa</taxon>
        <taxon>Spiralia</taxon>
        <taxon>Lophotrochozoa</taxon>
        <taxon>Platyhelminthes</taxon>
        <taxon>Rhabditophora</taxon>
        <taxon>Macrostomorpha</taxon>
        <taxon>Macrostomida</taxon>
        <taxon>Macrostomidae</taxon>
        <taxon>Macrostomum</taxon>
    </lineage>
</organism>
<keyword evidence="2" id="KW-1185">Reference proteome</keyword>
<sequence>VRTRNYVKKFILMRANIQAISLKIQTLRSTNQMAQAMKGVTKTMQRMNKTMNLPQLQQIMAQFEKESEIMDMKEEMMSDAIDDAIGGDEDEEETEAVVTKVLDELGIELTGELAGIGPGASTIGESAGAAKKPAAAAAAAGGADGGAAGGGDLDDLESRLNNLRRHSAVLELHLEQVALAHLAHIVHDVLIVQQGQPGLSSGLRLAQRYLGASPGVQHSLRGPAGSFCDELGPGALVHVAEGDLGQQHDGARLRPGCGAVVGRLGDHVGKIHALAEHVAGGRGFGRGDAQALTTGYAAHLRQDAGPVSPPGPVPQQFPVRQLLKRFKSLLLALAPHLEDVDHFDTEGHMSRSVSILNVLDQPFVVLRVGRQDLNFRVQLLVVRLQRVLAVAAVSGLDHGVGHLDLQQVVQHVQLGLDDLLRVQHGRPAHAEVVRNQRVEAGGRLQELGGAAAGAADVAEVRQHRVDLELQHGLLHAVDIEDKLQQLLHLRRQLAFQRLLRAQLQLGVVLLAIVQLNRKEPVRQLLELVGKEIIASLLLEQLQEVLDGVVPPAEALQLVAAHCGADAAPRPGTPSFSIAFSGLPRSRTMAALSATPLSGSTAEPSFTCTLIFFSVWALNLRSVLVGIGGTPAGGSVQPLLHIAAPGADGVRLDHQRHAAFAAGGNEGLGHDVNVGSLGLVEILAAGVQIFLAADQSGQLGVHRAGENGAQGLQRGLQIFLGRVQSVPDRGWADELLPAPLLLTNAELAVWAVAAVLGNSRTAGLYLRRAIALGTFDLASSGSNLLFFDFGSSLPSAAPAAAPPDFFAAAASCSISEVPAAPALHKAVNVVPAVHRPVGLRLSRVEVFARNANFSLS</sequence>